<dbReference type="InterPro" id="IPR049883">
    <property type="entry name" value="NOTCH1_EGF-like"/>
</dbReference>
<comment type="subcellular location">
    <subcellularLocation>
        <location evidence="1">Secreted</location>
        <location evidence="1">Extracellular space</location>
        <location evidence="1">Extracellular matrix</location>
    </subcellularLocation>
</comment>
<dbReference type="eggNOG" id="KOG1217">
    <property type="taxonomic scope" value="Eukaryota"/>
</dbReference>
<evidence type="ECO:0000256" key="4">
    <source>
        <dbReference type="ARBA" id="ARBA00022530"/>
    </source>
</evidence>
<dbReference type="SMART" id="SM00181">
    <property type="entry name" value="EGF"/>
    <property type="match status" value="15"/>
</dbReference>
<evidence type="ECO:0000256" key="9">
    <source>
        <dbReference type="ARBA" id="ARBA00023180"/>
    </source>
</evidence>
<dbReference type="RefSeq" id="XP_645244.1">
    <property type="nucleotide sequence ID" value="XM_640152.1"/>
</dbReference>
<proteinExistence type="inferred from homology"/>
<dbReference type="Reactome" id="R-DDI-6798695">
    <property type="pathway name" value="Neutrophil degranulation"/>
</dbReference>
<evidence type="ECO:0000256" key="1">
    <source>
        <dbReference type="ARBA" id="ARBA00004498"/>
    </source>
</evidence>
<dbReference type="SMART" id="SM00179">
    <property type="entry name" value="EGF_CA"/>
    <property type="match status" value="14"/>
</dbReference>
<dbReference type="PANTHER" id="PTHR24050">
    <property type="entry name" value="PA14 DOMAIN-CONTAINING PROTEIN"/>
    <property type="match status" value="1"/>
</dbReference>
<evidence type="ECO:0000256" key="11">
    <source>
        <dbReference type="SAM" id="Phobius"/>
    </source>
</evidence>
<dbReference type="AlphaFoldDB" id="Q559U0"/>
<keyword evidence="4" id="KW-0272">Extracellular matrix</keyword>
<dbReference type="Pfam" id="PF07645">
    <property type="entry name" value="EGF_CA"/>
    <property type="match status" value="10"/>
</dbReference>
<keyword evidence="15" id="KW-1185">Reference proteome</keyword>
<dbReference type="KEGG" id="ddi:DDB_G0272434"/>
<keyword evidence="3" id="KW-0964">Secreted</keyword>
<feature type="domain" description="EGF-like" evidence="13">
    <location>
        <begin position="538"/>
        <end position="580"/>
    </location>
</feature>
<dbReference type="FunFam" id="2.10.25.10:FF:000014">
    <property type="entry name" value="Latent-transforming growth factor beta-binding protein 3"/>
    <property type="match status" value="1"/>
</dbReference>
<feature type="domain" description="EGF-like" evidence="13">
    <location>
        <begin position="664"/>
        <end position="703"/>
    </location>
</feature>
<feature type="signal peptide" evidence="12">
    <location>
        <begin position="1"/>
        <end position="25"/>
    </location>
</feature>
<dbReference type="FunCoup" id="Q559U0">
    <property type="interactions" value="744"/>
</dbReference>
<keyword evidence="8" id="KW-1015">Disulfide bond</keyword>
<keyword evidence="7" id="KW-0677">Repeat</keyword>
<dbReference type="InterPro" id="IPR009030">
    <property type="entry name" value="Growth_fac_rcpt_cys_sf"/>
</dbReference>
<evidence type="ECO:0000256" key="10">
    <source>
        <dbReference type="PROSITE-ProRule" id="PRU00076"/>
    </source>
</evidence>
<name>Q559U0_DICDI</name>
<evidence type="ECO:0000256" key="2">
    <source>
        <dbReference type="ARBA" id="ARBA00006127"/>
    </source>
</evidence>
<dbReference type="PROSITE" id="PS01186">
    <property type="entry name" value="EGF_2"/>
    <property type="match status" value="8"/>
</dbReference>
<gene>
    <name evidence="14" type="ORF">DDB_G0272434</name>
</gene>
<dbReference type="dictyBase" id="DDB_G0272434"/>
<dbReference type="Pfam" id="PF12662">
    <property type="entry name" value="cEGF"/>
    <property type="match status" value="2"/>
</dbReference>
<sequence>MKLNLISNLLLVFIFLNSLTSFSFGQICPSGYTWNPCITSSGVNNVYLGYTAAPNCPAGATLKAWNYHNIKNNQVNSVDCQMARVITDMSVFRSVGGSCGDGATTSPWSNQNDTLDNTNRYFVSFKCDVPLYPNTVFEVNSSPSVSQAGRASCESSPGAKVGVVSVWDYGQSVCQNGYTNFPVCSTDIDECTTGTHKCVSPATCANTQGSYNCNCPAGYTKSTDGLSCIDIDECATSNGGCAQICTNTFGSSTCSCDTGYTLNSDKKGCTGKYLTLIFFEIISYIDVDECATGAQKCVSPATCANTQGGYNCNCPAGYIKSTDGLSCIDVDECLVNKGGCSQICTNNPGGFECSCQSGYSKNGASCLDIDECSLNTHKCNGSSLAVCDNSIGSYNCKCPSGFINPPQDRFSCQDQNECLDGSNKCNSPSICENSIGSYSCKCPTGYIKSSNDDFSCDDVNECLDGKNGGCQHNCTNSIGGFSCSCMPGYSLNGFSCDDINECQDGKNGGCQQNCKNSIGSFECSCDPGYISNGFSCQDINECQTGDNKCVGEYTSCQNTNGSYLCVCPSNGYSNNGTYCEDIDECLDGNNGGCSQICKNSIGSFDCSCQPGYNVNGFSCDDINECQTGDNKCVGEFTSCQNTAGSYLCVCPSNGFSNNGTYCEDIDECLDGKNGGCQQNCKNSIGSFECSCDPGYNLNGLSCDDINECETQDNKCFGEFTSCQNTVGSYLCVCPSIDGFSNNGTYCEDIDECSSKELNECGLNTVCENRNGSYICQCSPSDYSHSSQFTCEPKPIITNFYQKPSRSNVFIVEGLHFVEFATTITIGEEMMVCQYLNGNDTYAECSTREGKEVIGKVLVEANDILSEPFNFSGAPFVIEYLNSPSTIGGLITIKGRNFPTLGSVQLIINSVDCPISQPLSSDQIICTIGEGSGSFNYIRLLNESVTNTDLMYLTYANPIISSASKVYASGGILTVSGSNFGIGSKSMATLNIGNKHCSNVEIKSHSELTCELESTSKVYTNIIDLVVDGLPVANDYYFTYSTLESGSCPGDCNSDSGKGICTSFGCKCADGFTGISCNETSGGIIPKFPPTNPETPSIDVDNNGDNDGFGYKITIVRIEELDFNNAIIEETSFPLSNAKWNGSSNAPNQWIFNITLENKSYLEATFEYFEKSRNITFASSSFIIPAESLKLSFKTMKWPFRSKLSSLRVVVQTDTIVKNEDVEKCSISNSVTTTYNQHLWSTTENSESGMVARFVSLAELDSTTPITANIEDLSYSSNKKTSIIGISVPYFSKQSIIDPDFGMLLNVENKKTGDCESDDKANWKLATGLSIGAGATVCLAGLASFLYRKKKKEKKFLDGLSKR</sequence>
<dbReference type="InterPro" id="IPR000742">
    <property type="entry name" value="EGF"/>
</dbReference>
<keyword evidence="11" id="KW-0472">Membrane</keyword>
<dbReference type="STRING" id="44689.Q559U0"/>
<dbReference type="InterPro" id="IPR001881">
    <property type="entry name" value="EGF-like_Ca-bd_dom"/>
</dbReference>
<dbReference type="SUPFAM" id="SSF57184">
    <property type="entry name" value="Growth factor receptor domain"/>
    <property type="match status" value="3"/>
</dbReference>
<comment type="similarity">
    <text evidence="2">Belongs to the fibulin family.</text>
</comment>
<dbReference type="InterPro" id="IPR014756">
    <property type="entry name" value="Ig_E-set"/>
</dbReference>
<feature type="domain" description="EGF-like" evidence="13">
    <location>
        <begin position="748"/>
        <end position="791"/>
    </location>
</feature>
<organism evidence="14 15">
    <name type="scientific">Dictyostelium discoideum</name>
    <name type="common">Social amoeba</name>
    <dbReference type="NCBI Taxonomy" id="44689"/>
    <lineage>
        <taxon>Eukaryota</taxon>
        <taxon>Amoebozoa</taxon>
        <taxon>Evosea</taxon>
        <taxon>Eumycetozoa</taxon>
        <taxon>Dictyostelia</taxon>
        <taxon>Dictyosteliales</taxon>
        <taxon>Dictyosteliaceae</taxon>
        <taxon>Dictyostelium</taxon>
    </lineage>
</organism>
<dbReference type="PaxDb" id="44689-DDB0217004"/>
<dbReference type="GeneID" id="8618411"/>
<dbReference type="InterPro" id="IPR002909">
    <property type="entry name" value="IPT_dom"/>
</dbReference>
<feature type="domain" description="EGF-like" evidence="13">
    <location>
        <begin position="458"/>
        <end position="497"/>
    </location>
</feature>
<dbReference type="PROSITE" id="PS50026">
    <property type="entry name" value="EGF_3"/>
    <property type="match status" value="9"/>
</dbReference>
<evidence type="ECO:0000256" key="7">
    <source>
        <dbReference type="ARBA" id="ARBA00022737"/>
    </source>
</evidence>
<feature type="domain" description="EGF-like" evidence="13">
    <location>
        <begin position="414"/>
        <end position="452"/>
    </location>
</feature>
<dbReference type="CDD" id="cd00603">
    <property type="entry name" value="IPT_PCSR"/>
    <property type="match status" value="2"/>
</dbReference>
<dbReference type="PANTHER" id="PTHR24050:SF28">
    <property type="entry name" value="UROMODULIN-LIKE"/>
    <property type="match status" value="1"/>
</dbReference>
<dbReference type="SUPFAM" id="SSF81296">
    <property type="entry name" value="E set domains"/>
    <property type="match status" value="2"/>
</dbReference>
<feature type="transmembrane region" description="Helical" evidence="11">
    <location>
        <begin position="1324"/>
        <end position="1346"/>
    </location>
</feature>
<dbReference type="SUPFAM" id="SSF57196">
    <property type="entry name" value="EGF/Laminin"/>
    <property type="match status" value="5"/>
</dbReference>
<dbReference type="CDD" id="cd00054">
    <property type="entry name" value="EGF_CA"/>
    <property type="match status" value="9"/>
</dbReference>
<keyword evidence="5 10" id="KW-0245">EGF-like domain</keyword>
<dbReference type="Gene3D" id="2.10.25.10">
    <property type="entry name" value="Laminin"/>
    <property type="match status" value="14"/>
</dbReference>
<evidence type="ECO:0000256" key="3">
    <source>
        <dbReference type="ARBA" id="ARBA00022525"/>
    </source>
</evidence>
<comment type="caution">
    <text evidence="10">Lacks conserved residue(s) required for the propagation of feature annotation.</text>
</comment>
<evidence type="ECO:0000313" key="15">
    <source>
        <dbReference type="Proteomes" id="UP000002195"/>
    </source>
</evidence>
<dbReference type="InterPro" id="IPR052235">
    <property type="entry name" value="Nephronectin_domain"/>
</dbReference>
<evidence type="ECO:0000259" key="13">
    <source>
        <dbReference type="PROSITE" id="PS50026"/>
    </source>
</evidence>
<evidence type="ECO:0000256" key="12">
    <source>
        <dbReference type="SAM" id="SignalP"/>
    </source>
</evidence>
<dbReference type="GO" id="GO:0005509">
    <property type="term" value="F:calcium ion binding"/>
    <property type="evidence" value="ECO:0007669"/>
    <property type="project" value="InterPro"/>
</dbReference>
<protein>
    <recommendedName>
        <fullName evidence="13">EGF-like domain-containing protein</fullName>
    </recommendedName>
</protein>
<dbReference type="OMA" id="NTDGCAQ"/>
<evidence type="ECO:0000256" key="8">
    <source>
        <dbReference type="ARBA" id="ARBA00023157"/>
    </source>
</evidence>
<dbReference type="PROSITE" id="PS00010">
    <property type="entry name" value="ASX_HYDROXYL"/>
    <property type="match status" value="12"/>
</dbReference>
<accession>Q559U0</accession>
<keyword evidence="11" id="KW-0812">Transmembrane</keyword>
<feature type="domain" description="EGF-like" evidence="13">
    <location>
        <begin position="286"/>
        <end position="328"/>
    </location>
</feature>
<dbReference type="InterPro" id="IPR013783">
    <property type="entry name" value="Ig-like_fold"/>
</dbReference>
<dbReference type="FunFam" id="2.10.25.10:FF:000240">
    <property type="entry name" value="Vitamin K-dependent protein S"/>
    <property type="match status" value="2"/>
</dbReference>
<evidence type="ECO:0000313" key="14">
    <source>
        <dbReference type="EMBL" id="EAL71369.1"/>
    </source>
</evidence>
<dbReference type="VEuPathDB" id="AmoebaDB:DDB_G0272434"/>
<feature type="domain" description="EGF-like" evidence="13">
    <location>
        <begin position="621"/>
        <end position="663"/>
    </location>
</feature>
<dbReference type="Reactome" id="R-DDI-2129379">
    <property type="pathway name" value="Molecules associated with elastic fibres"/>
</dbReference>
<feature type="domain" description="EGF-like" evidence="13">
    <location>
        <begin position="704"/>
        <end position="747"/>
    </location>
</feature>
<keyword evidence="11" id="KW-1133">Transmembrane helix</keyword>
<dbReference type="Pfam" id="PF01833">
    <property type="entry name" value="TIG"/>
    <property type="match status" value="2"/>
</dbReference>
<dbReference type="Proteomes" id="UP000002195">
    <property type="component" value="Unassembled WGS sequence"/>
</dbReference>
<comment type="caution">
    <text evidence="14">The sequence shown here is derived from an EMBL/GenBank/DDBJ whole genome shotgun (WGS) entry which is preliminary data.</text>
</comment>
<dbReference type="Reactome" id="R-DDI-2173789">
    <property type="pathway name" value="TGF-beta receptor signaling activates SMADs"/>
</dbReference>
<dbReference type="Pfam" id="PF14670">
    <property type="entry name" value="FXa_inhibition"/>
    <property type="match status" value="1"/>
</dbReference>
<evidence type="ECO:0000256" key="6">
    <source>
        <dbReference type="ARBA" id="ARBA00022729"/>
    </source>
</evidence>
<evidence type="ECO:0000256" key="5">
    <source>
        <dbReference type="ARBA" id="ARBA00022536"/>
    </source>
</evidence>
<dbReference type="InParanoid" id="Q559U0"/>
<dbReference type="FunFam" id="2.10.25.10:FF:000038">
    <property type="entry name" value="Fibrillin 2"/>
    <property type="match status" value="4"/>
</dbReference>
<dbReference type="EMBL" id="AAFI02000008">
    <property type="protein sequence ID" value="EAL71369.1"/>
    <property type="molecule type" value="Genomic_DNA"/>
</dbReference>
<dbReference type="HOGENOM" id="CLU_256932_0_0_1"/>
<dbReference type="InterPro" id="IPR026823">
    <property type="entry name" value="cEGF"/>
</dbReference>
<feature type="domain" description="EGF-like" evidence="13">
    <location>
        <begin position="187"/>
        <end position="229"/>
    </location>
</feature>
<dbReference type="InterPro" id="IPR018097">
    <property type="entry name" value="EGF_Ca-bd_CS"/>
</dbReference>
<keyword evidence="9" id="KW-0325">Glycoprotein</keyword>
<dbReference type="PROSITE" id="PS01187">
    <property type="entry name" value="EGF_CA"/>
    <property type="match status" value="7"/>
</dbReference>
<reference evidence="14 15" key="1">
    <citation type="journal article" date="2005" name="Nature">
        <title>The genome of the social amoeba Dictyostelium discoideum.</title>
        <authorList>
            <consortium name="The Dictyostelium discoideum Sequencing Consortium"/>
            <person name="Eichinger L."/>
            <person name="Pachebat J.A."/>
            <person name="Glockner G."/>
            <person name="Rajandream M.A."/>
            <person name="Sucgang R."/>
            <person name="Berriman M."/>
            <person name="Song J."/>
            <person name="Olsen R."/>
            <person name="Szafranski K."/>
            <person name="Xu Q."/>
            <person name="Tunggal B."/>
            <person name="Kummerfeld S."/>
            <person name="Madera M."/>
            <person name="Konfortov B.A."/>
            <person name="Rivero F."/>
            <person name="Bankier A.T."/>
            <person name="Lehmann R."/>
            <person name="Hamlin N."/>
            <person name="Davies R."/>
            <person name="Gaudet P."/>
            <person name="Fey P."/>
            <person name="Pilcher K."/>
            <person name="Chen G."/>
            <person name="Saunders D."/>
            <person name="Sodergren E."/>
            <person name="Davis P."/>
            <person name="Kerhornou A."/>
            <person name="Nie X."/>
            <person name="Hall N."/>
            <person name="Anjard C."/>
            <person name="Hemphill L."/>
            <person name="Bason N."/>
            <person name="Farbrother P."/>
            <person name="Desany B."/>
            <person name="Just E."/>
            <person name="Morio T."/>
            <person name="Rost R."/>
            <person name="Churcher C."/>
            <person name="Cooper J."/>
            <person name="Haydock S."/>
            <person name="van Driessche N."/>
            <person name="Cronin A."/>
            <person name="Goodhead I."/>
            <person name="Muzny D."/>
            <person name="Mourier T."/>
            <person name="Pain A."/>
            <person name="Lu M."/>
            <person name="Harper D."/>
            <person name="Lindsay R."/>
            <person name="Hauser H."/>
            <person name="James K."/>
            <person name="Quiles M."/>
            <person name="Madan Babu M."/>
            <person name="Saito T."/>
            <person name="Buchrieser C."/>
            <person name="Wardroper A."/>
            <person name="Felder M."/>
            <person name="Thangavelu M."/>
            <person name="Johnson D."/>
            <person name="Knights A."/>
            <person name="Loulseged H."/>
            <person name="Mungall K."/>
            <person name="Oliver K."/>
            <person name="Price C."/>
            <person name="Quail M.A."/>
            <person name="Urushihara H."/>
            <person name="Hernandez J."/>
            <person name="Rabbinowitsch E."/>
            <person name="Steffen D."/>
            <person name="Sanders M."/>
            <person name="Ma J."/>
            <person name="Kohara Y."/>
            <person name="Sharp S."/>
            <person name="Simmonds M."/>
            <person name="Spiegler S."/>
            <person name="Tivey A."/>
            <person name="Sugano S."/>
            <person name="White B."/>
            <person name="Walker D."/>
            <person name="Woodward J."/>
            <person name="Winckler T."/>
            <person name="Tanaka Y."/>
            <person name="Shaulsky G."/>
            <person name="Schleicher M."/>
            <person name="Weinstock G."/>
            <person name="Rosenthal A."/>
            <person name="Cox E.C."/>
            <person name="Chisholm R.L."/>
            <person name="Gibbs R."/>
            <person name="Loomis W.F."/>
            <person name="Platzer M."/>
            <person name="Kay R.R."/>
            <person name="Williams J."/>
            <person name="Dear P.H."/>
            <person name="Noegel A.A."/>
            <person name="Barrell B."/>
            <person name="Kuspa A."/>
        </authorList>
    </citation>
    <scope>NUCLEOTIDE SEQUENCE [LARGE SCALE GENOMIC DNA]</scope>
    <source>
        <strain evidence="14 15">AX4</strain>
    </source>
</reference>
<feature type="chain" id="PRO_5004250228" description="EGF-like domain-containing protein" evidence="12">
    <location>
        <begin position="26"/>
        <end position="1362"/>
    </location>
</feature>
<keyword evidence="6 12" id="KW-0732">Signal</keyword>
<dbReference type="Gene3D" id="2.60.40.10">
    <property type="entry name" value="Immunoglobulins"/>
    <property type="match status" value="1"/>
</dbReference>
<dbReference type="InterPro" id="IPR000152">
    <property type="entry name" value="EGF-type_Asp/Asn_hydroxyl_site"/>
</dbReference>